<name>X1H754_9ZZZZ</name>
<comment type="caution">
    <text evidence="1">The sequence shown here is derived from an EMBL/GenBank/DDBJ whole genome shotgun (WGS) entry which is preliminary data.</text>
</comment>
<dbReference type="AlphaFoldDB" id="X1H754"/>
<feature type="non-terminal residue" evidence="1">
    <location>
        <position position="1"/>
    </location>
</feature>
<protein>
    <submittedName>
        <fullName evidence="1">Uncharacterized protein</fullName>
    </submittedName>
</protein>
<reference evidence="1" key="1">
    <citation type="journal article" date="2014" name="Front. Microbiol.">
        <title>High frequency of phylogenetically diverse reductive dehalogenase-homologous genes in deep subseafloor sedimentary metagenomes.</title>
        <authorList>
            <person name="Kawai M."/>
            <person name="Futagami T."/>
            <person name="Toyoda A."/>
            <person name="Takaki Y."/>
            <person name="Nishi S."/>
            <person name="Hori S."/>
            <person name="Arai W."/>
            <person name="Tsubouchi T."/>
            <person name="Morono Y."/>
            <person name="Uchiyama I."/>
            <person name="Ito T."/>
            <person name="Fujiyama A."/>
            <person name="Inagaki F."/>
            <person name="Takami H."/>
        </authorList>
    </citation>
    <scope>NUCLEOTIDE SEQUENCE</scope>
    <source>
        <strain evidence="1">Expedition CK06-06</strain>
    </source>
</reference>
<gene>
    <name evidence="1" type="ORF">S03H2_18762</name>
</gene>
<sequence length="126" mass="14982">CMEICFEVRGRNLDSRKVNPLLRKFRKQLEDYRLKEGEIKAWPKRVDEFQHELIGTDLAICSQHILWQIYDPAGFGRERIQPRLLKDMRKQNLVEAEISIQMTDAVFQGSHRHGRWPRDRFDGAGF</sequence>
<dbReference type="EMBL" id="BARU01009752">
    <property type="protein sequence ID" value="GAH41138.1"/>
    <property type="molecule type" value="Genomic_DNA"/>
</dbReference>
<organism evidence="1">
    <name type="scientific">marine sediment metagenome</name>
    <dbReference type="NCBI Taxonomy" id="412755"/>
    <lineage>
        <taxon>unclassified sequences</taxon>
        <taxon>metagenomes</taxon>
        <taxon>ecological metagenomes</taxon>
    </lineage>
</organism>
<accession>X1H754</accession>
<evidence type="ECO:0000313" key="1">
    <source>
        <dbReference type="EMBL" id="GAH41138.1"/>
    </source>
</evidence>
<proteinExistence type="predicted"/>